<feature type="compositionally biased region" description="Low complexity" evidence="1">
    <location>
        <begin position="1"/>
        <end position="18"/>
    </location>
</feature>
<dbReference type="Gene3D" id="1.20.90.10">
    <property type="entry name" value="Phospholipase A2 domain"/>
    <property type="match status" value="1"/>
</dbReference>
<dbReference type="InterPro" id="IPR036444">
    <property type="entry name" value="PLipase_A2_dom_sf"/>
</dbReference>
<dbReference type="Proteomes" id="UP000186104">
    <property type="component" value="Chromosome"/>
</dbReference>
<feature type="region of interest" description="Disordered" evidence="1">
    <location>
        <begin position="1"/>
        <end position="24"/>
    </location>
</feature>
<dbReference type="STRING" id="499555.BJL86_3232"/>
<dbReference type="AlphaFoldDB" id="A0A173LQS7"/>
<dbReference type="KEGG" id="dtm:BJL86_3232"/>
<evidence type="ECO:0000313" key="3">
    <source>
        <dbReference type="Proteomes" id="UP000186104"/>
    </source>
</evidence>
<evidence type="ECO:0000256" key="1">
    <source>
        <dbReference type="SAM" id="MobiDB-lite"/>
    </source>
</evidence>
<keyword evidence="3" id="KW-1185">Reference proteome</keyword>
<dbReference type="SUPFAM" id="SSF48619">
    <property type="entry name" value="Phospholipase A2, PLA2"/>
    <property type="match status" value="1"/>
</dbReference>
<evidence type="ECO:0000313" key="2">
    <source>
        <dbReference type="EMBL" id="ANI93991.1"/>
    </source>
</evidence>
<protein>
    <submittedName>
        <fullName evidence="2">Uncharacterized protein</fullName>
    </submittedName>
</protein>
<dbReference type="GO" id="GO:0006644">
    <property type="term" value="P:phospholipid metabolic process"/>
    <property type="evidence" value="ECO:0007669"/>
    <property type="project" value="InterPro"/>
</dbReference>
<dbReference type="EMBL" id="CP015961">
    <property type="protein sequence ID" value="ANI93991.1"/>
    <property type="molecule type" value="Genomic_DNA"/>
</dbReference>
<accession>A0A173LQS7</accession>
<gene>
    <name evidence="2" type="ORF">BJL86_3232</name>
</gene>
<name>A0A173LQS7_9ACTN</name>
<sequence>MPGRTTTPMPRKSTTTKPRSPRRKVAVALSIAAIAFNPAGIGSAGAEIAPPPAETSEALRAAGELAAGTPGTDYFAPETIVALGYEPGVADGIAMRPDGDCSSPVELPASFDNACRTHDLGYDLLRIAHDHDVPIPEGLRRSLDSQLGARMHASCGGTDVAGCHMIAAAAEAAVAANTIRQAGGTPVHEKLPDILASFTGAEPAESE</sequence>
<reference evidence="2 3" key="1">
    <citation type="submission" date="2016-06" db="EMBL/GenBank/DDBJ databases">
        <title>Complete genome sequence of a saline-alkali tolerant type strain Dietzia timorensis ID05-A0528T.</title>
        <authorList>
            <person name="Wu X."/>
        </authorList>
    </citation>
    <scope>NUCLEOTIDE SEQUENCE [LARGE SCALE GENOMIC DNA]</scope>
    <source>
        <strain evidence="2 3">ID05-A0528</strain>
    </source>
</reference>
<organism evidence="2 3">
    <name type="scientific">Dietzia timorensis</name>
    <dbReference type="NCBI Taxonomy" id="499555"/>
    <lineage>
        <taxon>Bacteria</taxon>
        <taxon>Bacillati</taxon>
        <taxon>Actinomycetota</taxon>
        <taxon>Actinomycetes</taxon>
        <taxon>Mycobacteriales</taxon>
        <taxon>Dietziaceae</taxon>
        <taxon>Dietzia</taxon>
    </lineage>
</organism>
<dbReference type="GO" id="GO:0050482">
    <property type="term" value="P:arachidonate secretion"/>
    <property type="evidence" value="ECO:0007669"/>
    <property type="project" value="InterPro"/>
</dbReference>
<proteinExistence type="predicted"/>
<dbReference type="GO" id="GO:0004623">
    <property type="term" value="F:phospholipase A2 activity"/>
    <property type="evidence" value="ECO:0007669"/>
    <property type="project" value="InterPro"/>
</dbReference>